<evidence type="ECO:0000256" key="1">
    <source>
        <dbReference type="ARBA" id="ARBA00022475"/>
    </source>
</evidence>
<dbReference type="EMBL" id="JAKGAS010000019">
    <property type="protein sequence ID" value="MCF2950390.1"/>
    <property type="molecule type" value="Genomic_DNA"/>
</dbReference>
<dbReference type="PANTHER" id="PTHR30518">
    <property type="entry name" value="ENDOLYTIC MUREIN TRANSGLYCOSYLASE"/>
    <property type="match status" value="1"/>
</dbReference>
<keyword evidence="7" id="KW-0997">Cell inner membrane</keyword>
<evidence type="ECO:0000256" key="3">
    <source>
        <dbReference type="ARBA" id="ARBA00022989"/>
    </source>
</evidence>
<comment type="similarity">
    <text evidence="7">Belongs to the transglycosylase MltG family.</text>
</comment>
<accession>A0ABS9DBQ7</accession>
<organism evidence="8 9">
    <name type="scientific">Paraglaciecola algarum</name>
    <dbReference type="NCBI Taxonomy" id="3050085"/>
    <lineage>
        <taxon>Bacteria</taxon>
        <taxon>Pseudomonadati</taxon>
        <taxon>Pseudomonadota</taxon>
        <taxon>Gammaproteobacteria</taxon>
        <taxon>Alteromonadales</taxon>
        <taxon>Alteromonadaceae</taxon>
        <taxon>Paraglaciecola</taxon>
    </lineage>
</organism>
<evidence type="ECO:0000256" key="6">
    <source>
        <dbReference type="ARBA" id="ARBA00023316"/>
    </source>
</evidence>
<dbReference type="Pfam" id="PF02618">
    <property type="entry name" value="YceG"/>
    <property type="match status" value="1"/>
</dbReference>
<comment type="function">
    <text evidence="7">Functions as a peptidoglycan terminase that cleaves nascent peptidoglycan strands endolytically to terminate their elongation.</text>
</comment>
<dbReference type="RefSeq" id="WP_235314492.1">
    <property type="nucleotide sequence ID" value="NZ_JAKGAS010000019.1"/>
</dbReference>
<comment type="caution">
    <text evidence="8">The sequence shown here is derived from an EMBL/GenBank/DDBJ whole genome shotgun (WGS) entry which is preliminary data.</text>
</comment>
<feature type="transmembrane region" description="Helical" evidence="7">
    <location>
        <begin position="7"/>
        <end position="26"/>
    </location>
</feature>
<comment type="subcellular location">
    <subcellularLocation>
        <location evidence="7">Cell inner membrane</location>
        <topology evidence="7">Single-pass membrane protein</topology>
    </subcellularLocation>
</comment>
<keyword evidence="9" id="KW-1185">Reference proteome</keyword>
<dbReference type="InterPro" id="IPR003770">
    <property type="entry name" value="MLTG-like"/>
</dbReference>
<dbReference type="EC" id="4.2.2.29" evidence="7"/>
<dbReference type="HAMAP" id="MF_02065">
    <property type="entry name" value="MltG"/>
    <property type="match status" value="1"/>
</dbReference>
<evidence type="ECO:0000256" key="5">
    <source>
        <dbReference type="ARBA" id="ARBA00023239"/>
    </source>
</evidence>
<sequence length="332" mass="37499">MVKFIKVLAVIFLLGVLTLLASLYYFEQGVHKVINIAQPTIFDVKSGQSAKGLLNQLKSNRVLEQNIGLKIRLKLQPELAKIKAGTYELQPNMTALEMLELFSSGKEIQFTIGLVEGLRWRDWLQTLKGHPNLSHTESLQEEVNKYLSSLPHDTLEGLLLPDTYAFTKNTPAIDVVKRAYQQMQSYLEQAWLNRALDLPYETPYEALIMASIVEKETGLASERPRIAGVFVNRLNLNMRLQTDPTVIYGMGEGFDGDIRRKDLKAPTPYNTYVIKGLPPTPIAMPSKLAIDAALKPLETEDLYFVSKGDGSHYFSETLQEHNSAVRKYQLKK</sequence>
<keyword evidence="3 7" id="KW-1133">Transmembrane helix</keyword>
<keyword evidence="6 7" id="KW-0961">Cell wall biogenesis/degradation</keyword>
<dbReference type="Gene3D" id="3.30.160.60">
    <property type="entry name" value="Classic Zinc Finger"/>
    <property type="match status" value="2"/>
</dbReference>
<keyword evidence="2 7" id="KW-0812">Transmembrane</keyword>
<keyword evidence="5 7" id="KW-0456">Lyase</keyword>
<name>A0ABS9DBQ7_9ALTE</name>
<evidence type="ECO:0000256" key="7">
    <source>
        <dbReference type="HAMAP-Rule" id="MF_02065"/>
    </source>
</evidence>
<evidence type="ECO:0000313" key="8">
    <source>
        <dbReference type="EMBL" id="MCF2950390.1"/>
    </source>
</evidence>
<dbReference type="NCBIfam" id="TIGR00247">
    <property type="entry name" value="endolytic transglycosylase MltG"/>
    <property type="match status" value="1"/>
</dbReference>
<dbReference type="Proteomes" id="UP001521137">
    <property type="component" value="Unassembled WGS sequence"/>
</dbReference>
<comment type="catalytic activity">
    <reaction evidence="7">
        <text>a peptidoglycan chain = a peptidoglycan chain with N-acetyl-1,6-anhydromuramyl-[peptide] at the reducing end + a peptidoglycan chain with N-acetylglucosamine at the non-reducing end.</text>
        <dbReference type="EC" id="4.2.2.29"/>
    </reaction>
</comment>
<dbReference type="PANTHER" id="PTHR30518:SF2">
    <property type="entry name" value="ENDOLYTIC MUREIN TRANSGLYCOSYLASE"/>
    <property type="match status" value="1"/>
</dbReference>
<evidence type="ECO:0000313" key="9">
    <source>
        <dbReference type="Proteomes" id="UP001521137"/>
    </source>
</evidence>
<evidence type="ECO:0000256" key="4">
    <source>
        <dbReference type="ARBA" id="ARBA00023136"/>
    </source>
</evidence>
<gene>
    <name evidence="7 8" type="primary">mltG</name>
    <name evidence="8" type="ORF">L0668_19935</name>
</gene>
<proteinExistence type="inferred from homology"/>
<reference evidence="8 9" key="1">
    <citation type="submission" date="2022-01" db="EMBL/GenBank/DDBJ databases">
        <title>Paraglaciecola sp. G1-23.</title>
        <authorList>
            <person name="Jin M.S."/>
            <person name="Han D.M."/>
            <person name="Kim H.M."/>
            <person name="Jeon C.O."/>
        </authorList>
    </citation>
    <scope>NUCLEOTIDE SEQUENCE [LARGE SCALE GENOMIC DNA]</scope>
    <source>
        <strain evidence="8 9">G1-23</strain>
    </source>
</reference>
<keyword evidence="1 7" id="KW-1003">Cell membrane</keyword>
<protein>
    <recommendedName>
        <fullName evidence="7">Endolytic murein transglycosylase</fullName>
        <ecNumber evidence="7">4.2.2.29</ecNumber>
    </recommendedName>
    <alternativeName>
        <fullName evidence="7">Peptidoglycan lytic transglycosylase</fullName>
    </alternativeName>
    <alternativeName>
        <fullName evidence="7">Peptidoglycan polymerization terminase</fullName>
    </alternativeName>
</protein>
<keyword evidence="4 7" id="KW-0472">Membrane</keyword>
<evidence type="ECO:0000256" key="2">
    <source>
        <dbReference type="ARBA" id="ARBA00022692"/>
    </source>
</evidence>
<feature type="site" description="Important for catalytic activity" evidence="7">
    <location>
        <position position="216"/>
    </location>
</feature>
<dbReference type="CDD" id="cd08010">
    <property type="entry name" value="MltG_like"/>
    <property type="match status" value="1"/>
</dbReference>